<feature type="active site" evidence="5">
    <location>
        <position position="16"/>
    </location>
</feature>
<accession>A0A4T0URR9</accession>
<dbReference type="PRINTS" id="PR00719">
    <property type="entry name" value="LMWPTPASE"/>
</dbReference>
<dbReference type="OrthoDB" id="9784339at2"/>
<comment type="similarity">
    <text evidence="1">Belongs to the low molecular weight phosphotyrosine protein phosphatase family.</text>
</comment>
<proteinExistence type="inferred from homology"/>
<dbReference type="SUPFAM" id="SSF52788">
    <property type="entry name" value="Phosphotyrosine protein phosphatases I"/>
    <property type="match status" value="1"/>
</dbReference>
<dbReference type="InterPro" id="IPR036196">
    <property type="entry name" value="Ptyr_pPase_sf"/>
</dbReference>
<evidence type="ECO:0000256" key="3">
    <source>
        <dbReference type="ARBA" id="ARBA00022801"/>
    </source>
</evidence>
<evidence type="ECO:0000256" key="4">
    <source>
        <dbReference type="ARBA" id="ARBA00022912"/>
    </source>
</evidence>
<dbReference type="AlphaFoldDB" id="A0A4T0URR9"/>
<dbReference type="InterPro" id="IPR050438">
    <property type="entry name" value="LMW_PTPase"/>
</dbReference>
<dbReference type="CDD" id="cd16343">
    <property type="entry name" value="LMWPTP"/>
    <property type="match status" value="1"/>
</dbReference>
<protein>
    <recommendedName>
        <fullName evidence="2">protein-tyrosine-phosphatase</fullName>
        <ecNumber evidence="2">3.1.3.48</ecNumber>
    </recommendedName>
</protein>
<feature type="active site" description="Nucleophile" evidence="5">
    <location>
        <position position="10"/>
    </location>
</feature>
<dbReference type="EMBL" id="STGJ01000011">
    <property type="protein sequence ID" value="TIC81417.1"/>
    <property type="molecule type" value="Genomic_DNA"/>
</dbReference>
<dbReference type="PANTHER" id="PTHR11717:SF7">
    <property type="entry name" value="LOW MOLECULAR WEIGHT PHOSPHOTYROSINE PROTEIN PHOSPHATASE"/>
    <property type="match status" value="1"/>
</dbReference>
<keyword evidence="4" id="KW-0904">Protein phosphatase</keyword>
<dbReference type="RefSeq" id="WP_136553943.1">
    <property type="nucleotide sequence ID" value="NZ_STGJ01000011.1"/>
</dbReference>
<evidence type="ECO:0000256" key="1">
    <source>
        <dbReference type="ARBA" id="ARBA00011063"/>
    </source>
</evidence>
<dbReference type="GO" id="GO:0004725">
    <property type="term" value="F:protein tyrosine phosphatase activity"/>
    <property type="evidence" value="ECO:0007669"/>
    <property type="project" value="UniProtKB-EC"/>
</dbReference>
<dbReference type="Gene3D" id="3.40.50.2300">
    <property type="match status" value="1"/>
</dbReference>
<reference evidence="7 8" key="1">
    <citation type="submission" date="2019-04" db="EMBL/GenBank/DDBJ databases">
        <title>Crenobacter sp. nov.</title>
        <authorList>
            <person name="Shi S."/>
        </authorList>
    </citation>
    <scope>NUCLEOTIDE SEQUENCE [LARGE SCALE GENOMIC DNA]</scope>
    <source>
        <strain evidence="7 8">GY 70310</strain>
    </source>
</reference>
<dbReference type="EC" id="3.1.3.48" evidence="2"/>
<dbReference type="PANTHER" id="PTHR11717">
    <property type="entry name" value="LOW MOLECULAR WEIGHT PROTEIN TYROSINE PHOSPHATASE"/>
    <property type="match status" value="1"/>
</dbReference>
<keyword evidence="3" id="KW-0378">Hydrolase</keyword>
<feature type="domain" description="Phosphotyrosine protein phosphatase I" evidence="6">
    <location>
        <begin position="4"/>
        <end position="151"/>
    </location>
</feature>
<feature type="active site" description="Proton donor" evidence="5">
    <location>
        <position position="125"/>
    </location>
</feature>
<evidence type="ECO:0000256" key="5">
    <source>
        <dbReference type="PIRSR" id="PIRSR617867-1"/>
    </source>
</evidence>
<gene>
    <name evidence="7" type="ORF">E5K04_10895</name>
</gene>
<dbReference type="Pfam" id="PF01451">
    <property type="entry name" value="LMWPc"/>
    <property type="match status" value="1"/>
</dbReference>
<dbReference type="InterPro" id="IPR017867">
    <property type="entry name" value="Tyr_phospatase_low_mol_wt"/>
</dbReference>
<evidence type="ECO:0000313" key="8">
    <source>
        <dbReference type="Proteomes" id="UP000308891"/>
    </source>
</evidence>
<name>A0A4T0URR9_9NEIS</name>
<dbReference type="InterPro" id="IPR023485">
    <property type="entry name" value="Ptyr_pPase"/>
</dbReference>
<dbReference type="Proteomes" id="UP000308891">
    <property type="component" value="Unassembled WGS sequence"/>
</dbReference>
<dbReference type="SMART" id="SM00226">
    <property type="entry name" value="LMWPc"/>
    <property type="match status" value="1"/>
</dbReference>
<evidence type="ECO:0000259" key="6">
    <source>
        <dbReference type="SMART" id="SM00226"/>
    </source>
</evidence>
<keyword evidence="8" id="KW-1185">Reference proteome</keyword>
<organism evidence="7 8">
    <name type="scientific">Crenobacter intestini</name>
    <dbReference type="NCBI Taxonomy" id="2563443"/>
    <lineage>
        <taxon>Bacteria</taxon>
        <taxon>Pseudomonadati</taxon>
        <taxon>Pseudomonadota</taxon>
        <taxon>Betaproteobacteria</taxon>
        <taxon>Neisseriales</taxon>
        <taxon>Neisseriaceae</taxon>
        <taxon>Crenobacter</taxon>
    </lineage>
</organism>
<sequence length="159" mass="17040">MTDYAILFVCMGNICRSPTAEAVLRARLAEAGLAGRVTVDSAGTHGYHAGEPPDRRSQQAAARRGYDLSDQRARQVTVADFSRFDLILAADAANLAALARLRPARARARVELALSVIEPGMEIPDPYYGGGEGFDAVLDLAEAAAERWIARLRSEGVLA</sequence>
<evidence type="ECO:0000256" key="2">
    <source>
        <dbReference type="ARBA" id="ARBA00013064"/>
    </source>
</evidence>
<comment type="caution">
    <text evidence="7">The sequence shown here is derived from an EMBL/GenBank/DDBJ whole genome shotgun (WGS) entry which is preliminary data.</text>
</comment>
<evidence type="ECO:0000313" key="7">
    <source>
        <dbReference type="EMBL" id="TIC81417.1"/>
    </source>
</evidence>